<sequence length="136" mass="16255">MKNKIIKLTIFCMLIFGISHSQDAPMPFEQELYDCMDSIQPFDIEKAIPCIQKATTECELVMKKKYEQLLKIVDDNKIVVDSQNEWKRYRDAQIKLMESFLNKNPDKWPVERRLIKFELTKIRLFELEGLIAIYKY</sequence>
<gene>
    <name evidence="2" type="ORF">MUN68_008965</name>
</gene>
<name>A0ABY7S2J0_9FLAO</name>
<organism evidence="2 3">
    <name type="scientific">Psychroserpens ponticola</name>
    <dbReference type="NCBI Taxonomy" id="2932268"/>
    <lineage>
        <taxon>Bacteria</taxon>
        <taxon>Pseudomonadati</taxon>
        <taxon>Bacteroidota</taxon>
        <taxon>Flavobacteriia</taxon>
        <taxon>Flavobacteriales</taxon>
        <taxon>Flavobacteriaceae</taxon>
        <taxon>Psychroserpens</taxon>
    </lineage>
</organism>
<dbReference type="Gene3D" id="1.20.1270.180">
    <property type="match status" value="1"/>
</dbReference>
<evidence type="ECO:0000256" key="1">
    <source>
        <dbReference type="SAM" id="SignalP"/>
    </source>
</evidence>
<evidence type="ECO:0000313" key="3">
    <source>
        <dbReference type="Proteomes" id="UP001202717"/>
    </source>
</evidence>
<dbReference type="EMBL" id="CP116221">
    <property type="protein sequence ID" value="WCO03626.1"/>
    <property type="molecule type" value="Genomic_DNA"/>
</dbReference>
<feature type="signal peptide" evidence="1">
    <location>
        <begin position="1"/>
        <end position="23"/>
    </location>
</feature>
<protein>
    <submittedName>
        <fullName evidence="2">DUF1311 domain-containing protein</fullName>
    </submittedName>
</protein>
<dbReference type="RefSeq" id="WP_249997371.1">
    <property type="nucleotide sequence ID" value="NZ_CP116221.1"/>
</dbReference>
<keyword evidence="3" id="KW-1185">Reference proteome</keyword>
<dbReference type="Proteomes" id="UP001202717">
    <property type="component" value="Chromosome"/>
</dbReference>
<evidence type="ECO:0000313" key="2">
    <source>
        <dbReference type="EMBL" id="WCO03626.1"/>
    </source>
</evidence>
<keyword evidence="1" id="KW-0732">Signal</keyword>
<proteinExistence type="predicted"/>
<feature type="chain" id="PRO_5045701376" evidence="1">
    <location>
        <begin position="24"/>
        <end position="136"/>
    </location>
</feature>
<accession>A0ABY7S2J0</accession>
<reference evidence="2 3" key="1">
    <citation type="submission" date="2023-01" db="EMBL/GenBank/DDBJ databases">
        <title>Psychroserpens ponticola sp. nov., isolated from seawater.</title>
        <authorList>
            <person name="Kristyanto S."/>
            <person name="Jung J."/>
            <person name="Kim J.M."/>
            <person name="Jeon C.O."/>
        </authorList>
    </citation>
    <scope>NUCLEOTIDE SEQUENCE [LARGE SCALE GENOMIC DNA]</scope>
    <source>
        <strain evidence="2 3">MSW6</strain>
    </source>
</reference>